<dbReference type="EMBL" id="UZAF01021970">
    <property type="protein sequence ID" value="VDO82233.1"/>
    <property type="molecule type" value="Genomic_DNA"/>
</dbReference>
<evidence type="ECO:0000313" key="2">
    <source>
        <dbReference type="Proteomes" id="UP000268014"/>
    </source>
</evidence>
<name>A0A3P7ZV85_HAEPC</name>
<reference evidence="1 2" key="1">
    <citation type="submission" date="2018-11" db="EMBL/GenBank/DDBJ databases">
        <authorList>
            <consortium name="Pathogen Informatics"/>
        </authorList>
    </citation>
    <scope>NUCLEOTIDE SEQUENCE [LARGE SCALE GENOMIC DNA]</scope>
    <source>
        <strain evidence="1 2">MHpl1</strain>
    </source>
</reference>
<dbReference type="Proteomes" id="UP000268014">
    <property type="component" value="Unassembled WGS sequence"/>
</dbReference>
<evidence type="ECO:0000313" key="1">
    <source>
        <dbReference type="EMBL" id="VDO82233.1"/>
    </source>
</evidence>
<protein>
    <submittedName>
        <fullName evidence="1">Uncharacterized protein</fullName>
    </submittedName>
</protein>
<gene>
    <name evidence="1" type="ORF">HPLM_LOCUS20224</name>
</gene>
<accession>A0A3P7ZV85</accession>
<proteinExistence type="predicted"/>
<keyword evidence="2" id="KW-1185">Reference proteome</keyword>
<sequence length="180" mass="20274">MRCSFGDSRKVALTRRYDPFFPSGFRFWRSAFRFLFSLPSSSVAFFDFSSESSVPSASSFIFRELSSFRFLNIFSKAFISLSSFRRAPLFFVFGPLLTTSNSLKDLTIREVNCSLSGPCHLSLRAKDCMRSSLSFLGASFLESSRFTYCSDVSSSLASFCFSFFAISQALPCIQHTTSPF</sequence>
<dbReference type="AlphaFoldDB" id="A0A3P7ZV85"/>
<organism evidence="1 2">
    <name type="scientific">Haemonchus placei</name>
    <name type="common">Barber's pole worm</name>
    <dbReference type="NCBI Taxonomy" id="6290"/>
    <lineage>
        <taxon>Eukaryota</taxon>
        <taxon>Metazoa</taxon>
        <taxon>Ecdysozoa</taxon>
        <taxon>Nematoda</taxon>
        <taxon>Chromadorea</taxon>
        <taxon>Rhabditida</taxon>
        <taxon>Rhabditina</taxon>
        <taxon>Rhabditomorpha</taxon>
        <taxon>Strongyloidea</taxon>
        <taxon>Trichostrongylidae</taxon>
        <taxon>Haemonchus</taxon>
    </lineage>
</organism>